<evidence type="ECO:0000313" key="3">
    <source>
        <dbReference type="Proteomes" id="UP000075398"/>
    </source>
</evidence>
<comment type="caution">
    <text evidence="2">The sequence shown here is derived from an EMBL/GenBank/DDBJ whole genome shotgun (WGS) entry which is preliminary data.</text>
</comment>
<dbReference type="PANTHER" id="PTHR35090:SF1">
    <property type="entry name" value="SLR0144 PROTEIN"/>
    <property type="match status" value="1"/>
</dbReference>
<evidence type="ECO:0000313" key="2">
    <source>
        <dbReference type="EMBL" id="KYC52862.1"/>
    </source>
</evidence>
<name>A0A150J6I0_9EURY</name>
<dbReference type="AlphaFoldDB" id="A0A150J6I0"/>
<dbReference type="InterPro" id="IPR010523">
    <property type="entry name" value="XylR_N"/>
</dbReference>
<dbReference type="InterPro" id="IPR024096">
    <property type="entry name" value="NO_sig/Golgi_transp_ligand-bd"/>
</dbReference>
<gene>
    <name evidence="2" type="ORF">AMQ22_00557</name>
</gene>
<reference evidence="2 3" key="1">
    <citation type="journal article" date="2016" name="ISME J.">
        <title>Chasing the elusive Euryarchaeota class WSA2: genomes reveal a uniquely fastidious methyl-reducing methanogen.</title>
        <authorList>
            <person name="Nobu M.K."/>
            <person name="Narihiro T."/>
            <person name="Kuroda K."/>
            <person name="Mei R."/>
            <person name="Liu W.T."/>
        </authorList>
    </citation>
    <scope>NUCLEOTIDE SEQUENCE [LARGE SCALE GENOMIC DNA]</scope>
    <source>
        <strain evidence="2">U1lsi0528_Bin055</strain>
    </source>
</reference>
<evidence type="ECO:0000259" key="1">
    <source>
        <dbReference type="SMART" id="SM00989"/>
    </source>
</evidence>
<dbReference type="PANTHER" id="PTHR35090">
    <property type="entry name" value="DNA-DIRECTED RNA POLYMERASE SUBUNIT I"/>
    <property type="match status" value="1"/>
</dbReference>
<sequence length="231" mass="26103">MAEFKAAKVPPEMAPIFLKSEEIINEFFKKIVHQPEKGRIDIDGDRYMWVRATSLAVSFRHTLEDVYGDKGTDQIMYKFGKAVGLQEAKEFHKKFGIKDPLEKLSAGPVYFSYSGWAFVDILPASAPSPDENYLLVYHHPGSFEAEPFLKKGEKSNRNICHINAGYSAGWCEESFGVPLEAREITCKAKGDDKCTFIMCHRNTILKRLEILHDLLSKGKKVEELTPGDLAI</sequence>
<dbReference type="Proteomes" id="UP000075398">
    <property type="component" value="Unassembled WGS sequence"/>
</dbReference>
<accession>A0A150J6I0</accession>
<dbReference type="Pfam" id="PF06505">
    <property type="entry name" value="XylR_N"/>
    <property type="match status" value="1"/>
</dbReference>
<protein>
    <submittedName>
        <fullName evidence="2">V4R domain protein</fullName>
    </submittedName>
</protein>
<organism evidence="2 3">
    <name type="scientific">Candidatus Methanofastidiosum methylothiophilum</name>
    <dbReference type="NCBI Taxonomy" id="1705564"/>
    <lineage>
        <taxon>Archaea</taxon>
        <taxon>Methanobacteriati</taxon>
        <taxon>Methanobacteriota</taxon>
        <taxon>Stenosarchaea group</taxon>
        <taxon>Candidatus Methanofastidiosia</taxon>
        <taxon>Candidatus Methanofastidiosales</taxon>
        <taxon>Candidatus Methanofastidiosaceae</taxon>
        <taxon>Candidatus Methanofastidiosum</taxon>
    </lineage>
</organism>
<dbReference type="InterPro" id="IPR004096">
    <property type="entry name" value="V4R"/>
</dbReference>
<feature type="domain" description="4-vinyl reductase 4VR" evidence="1">
    <location>
        <begin position="138"/>
        <end position="200"/>
    </location>
</feature>
<dbReference type="Gene3D" id="3.30.1380.20">
    <property type="entry name" value="Trafficking protein particle complex subunit 3"/>
    <property type="match status" value="1"/>
</dbReference>
<dbReference type="SMART" id="SM00989">
    <property type="entry name" value="V4R"/>
    <property type="match status" value="1"/>
</dbReference>
<dbReference type="SUPFAM" id="SSF111126">
    <property type="entry name" value="Ligand-binding domain in the NO signalling and Golgi transport"/>
    <property type="match status" value="1"/>
</dbReference>
<proteinExistence type="predicted"/>
<dbReference type="EMBL" id="LNGC01000015">
    <property type="protein sequence ID" value="KYC52862.1"/>
    <property type="molecule type" value="Genomic_DNA"/>
</dbReference>
<dbReference type="Pfam" id="PF02830">
    <property type="entry name" value="V4R"/>
    <property type="match status" value="1"/>
</dbReference>